<dbReference type="STRING" id="1544798.LH29_11190"/>
<evidence type="ECO:0000256" key="4">
    <source>
        <dbReference type="ARBA" id="ARBA00022452"/>
    </source>
</evidence>
<protein>
    <submittedName>
        <fullName evidence="9">Transporter</fullName>
    </submittedName>
</protein>
<evidence type="ECO:0000256" key="7">
    <source>
        <dbReference type="ARBA" id="ARBA00023237"/>
    </source>
</evidence>
<dbReference type="EMBL" id="JRHC01000002">
    <property type="protein sequence ID" value="KJF43662.1"/>
    <property type="molecule type" value="Genomic_DNA"/>
</dbReference>
<dbReference type="AlphaFoldDB" id="A0A0D8J9S0"/>
<keyword evidence="6" id="KW-0472">Membrane</keyword>
<evidence type="ECO:0000256" key="6">
    <source>
        <dbReference type="ARBA" id="ARBA00023136"/>
    </source>
</evidence>
<evidence type="ECO:0000256" key="1">
    <source>
        <dbReference type="ARBA" id="ARBA00004442"/>
    </source>
</evidence>
<comment type="subcellular location">
    <subcellularLocation>
        <location evidence="1">Cell outer membrane</location>
    </subcellularLocation>
</comment>
<dbReference type="PANTHER" id="PTHR30026">
    <property type="entry name" value="OUTER MEMBRANE PROTEIN TOLC"/>
    <property type="match status" value="1"/>
</dbReference>
<dbReference type="OrthoDB" id="367883at2"/>
<evidence type="ECO:0000256" key="5">
    <source>
        <dbReference type="ARBA" id="ARBA00022692"/>
    </source>
</evidence>
<dbReference type="Gene3D" id="1.20.1600.10">
    <property type="entry name" value="Outer membrane efflux proteins (OEP)"/>
    <property type="match status" value="1"/>
</dbReference>
<accession>A0A0D8J9S0</accession>
<dbReference type="SUPFAM" id="SSF56954">
    <property type="entry name" value="Outer membrane efflux proteins (OEP)"/>
    <property type="match status" value="1"/>
</dbReference>
<gene>
    <name evidence="9" type="ORF">LH29_11190</name>
</gene>
<evidence type="ECO:0000256" key="2">
    <source>
        <dbReference type="ARBA" id="ARBA00007613"/>
    </source>
</evidence>
<sequence length="452" mass="51691">MKFKKFFNTKLVSIHRQCLCLVLFGLIILSFSANGQTWSLQQCIDTALVNNKNLQISRNNIKLGTERQGEAKANLLPKINLSADYKYFLDLPYQLMPQSAFGGTEGQFKEMQMGVPHNISTSIQLTLPLYNPQIYGGIKSTQIAVELNELQYEKSEEEILFEISNIYYNAQILLHQQHFIEGNLANTQKLRKNLELLYTQQMTKRSDVTKVVLQEEQLETQLELVNSNYKQVLNALKFLVGISFQDDMLIEREIKFDVPAAYTHLSIVDLDLALTQKELLKSELQTLKNSRLPTVSLFGSYGQNGFGYNEEPNEFLEFFPSSFTGLQLTVPIFSGTVTQRKIKQKKIEIENSRLQLQNIAEQNNMLVENARRKRLVTKQTIDNTLNQIDLAETVYHDMLLQQKEGTSSLTEVLMADNALREAQQSNLSAIVDYLKVDLELKKLTGNISQQKN</sequence>
<keyword evidence="5" id="KW-0812">Transmembrane</keyword>
<evidence type="ECO:0000313" key="9">
    <source>
        <dbReference type="EMBL" id="KJF43662.1"/>
    </source>
</evidence>
<dbReference type="InterPro" id="IPR051906">
    <property type="entry name" value="TolC-like"/>
</dbReference>
<name>A0A0D8J9S0_9BACT</name>
<dbReference type="Pfam" id="PF02321">
    <property type="entry name" value="OEP"/>
    <property type="match status" value="1"/>
</dbReference>
<dbReference type="GO" id="GO:1990281">
    <property type="term" value="C:efflux pump complex"/>
    <property type="evidence" value="ECO:0007669"/>
    <property type="project" value="TreeGrafter"/>
</dbReference>
<keyword evidence="3" id="KW-0813">Transport</keyword>
<dbReference type="GO" id="GO:0009279">
    <property type="term" value="C:cell outer membrane"/>
    <property type="evidence" value="ECO:0007669"/>
    <property type="project" value="UniProtKB-SubCell"/>
</dbReference>
<comment type="caution">
    <text evidence="9">The sequence shown here is derived from an EMBL/GenBank/DDBJ whole genome shotgun (WGS) entry which is preliminary data.</text>
</comment>
<organism evidence="9 10">
    <name type="scientific">Draconibacterium sediminis</name>
    <dbReference type="NCBI Taxonomy" id="1544798"/>
    <lineage>
        <taxon>Bacteria</taxon>
        <taxon>Pseudomonadati</taxon>
        <taxon>Bacteroidota</taxon>
        <taxon>Bacteroidia</taxon>
        <taxon>Marinilabiliales</taxon>
        <taxon>Prolixibacteraceae</taxon>
        <taxon>Draconibacterium</taxon>
    </lineage>
</organism>
<evidence type="ECO:0000256" key="8">
    <source>
        <dbReference type="SAM" id="Coils"/>
    </source>
</evidence>
<keyword evidence="10" id="KW-1185">Reference proteome</keyword>
<keyword evidence="4" id="KW-1134">Transmembrane beta strand</keyword>
<feature type="coiled-coil region" evidence="8">
    <location>
        <begin position="342"/>
        <end position="369"/>
    </location>
</feature>
<dbReference type="PANTHER" id="PTHR30026:SF20">
    <property type="entry name" value="OUTER MEMBRANE PROTEIN TOLC"/>
    <property type="match status" value="1"/>
</dbReference>
<comment type="similarity">
    <text evidence="2">Belongs to the outer membrane factor (OMF) (TC 1.B.17) family.</text>
</comment>
<evidence type="ECO:0000256" key="3">
    <source>
        <dbReference type="ARBA" id="ARBA00022448"/>
    </source>
</evidence>
<reference evidence="9 10" key="1">
    <citation type="submission" date="2014-09" db="EMBL/GenBank/DDBJ databases">
        <title>Draft Genome Sequence of Draconibacterium sp. JN14CK-3.</title>
        <authorList>
            <person name="Dong C."/>
            <person name="Lai Q."/>
            <person name="Shao Z."/>
        </authorList>
    </citation>
    <scope>NUCLEOTIDE SEQUENCE [LARGE SCALE GENOMIC DNA]</scope>
    <source>
        <strain evidence="9 10">JN14CK-3</strain>
    </source>
</reference>
<evidence type="ECO:0000313" key="10">
    <source>
        <dbReference type="Proteomes" id="UP000032544"/>
    </source>
</evidence>
<proteinExistence type="inferred from homology"/>
<dbReference type="GO" id="GO:0015288">
    <property type="term" value="F:porin activity"/>
    <property type="evidence" value="ECO:0007669"/>
    <property type="project" value="TreeGrafter"/>
</dbReference>
<keyword evidence="7" id="KW-0998">Cell outer membrane</keyword>
<dbReference type="GO" id="GO:0015562">
    <property type="term" value="F:efflux transmembrane transporter activity"/>
    <property type="evidence" value="ECO:0007669"/>
    <property type="project" value="InterPro"/>
</dbReference>
<keyword evidence="8" id="KW-0175">Coiled coil</keyword>
<dbReference type="InterPro" id="IPR003423">
    <property type="entry name" value="OMP_efflux"/>
</dbReference>
<dbReference type="Proteomes" id="UP000032544">
    <property type="component" value="Unassembled WGS sequence"/>
</dbReference>